<evidence type="ECO:0000256" key="8">
    <source>
        <dbReference type="ARBA" id="ARBA00022553"/>
    </source>
</evidence>
<keyword evidence="9" id="KW-0808">Transferase</keyword>
<dbReference type="EC" id="2.7.13.3" evidence="4"/>
<dbReference type="Gene3D" id="3.30.565.10">
    <property type="entry name" value="Histidine kinase-like ATPase, C-terminal domain"/>
    <property type="match status" value="1"/>
</dbReference>
<keyword evidence="6" id="KW-0004">4Fe-4S</keyword>
<evidence type="ECO:0000256" key="2">
    <source>
        <dbReference type="ARBA" id="ARBA00001966"/>
    </source>
</evidence>
<evidence type="ECO:0000256" key="14">
    <source>
        <dbReference type="ARBA" id="ARBA00023004"/>
    </source>
</evidence>
<dbReference type="SUPFAM" id="SSF55874">
    <property type="entry name" value="ATPase domain of HSP90 chaperone/DNA topoisomerase II/histidine kinase"/>
    <property type="match status" value="1"/>
</dbReference>
<evidence type="ECO:0000256" key="12">
    <source>
        <dbReference type="ARBA" id="ARBA00022777"/>
    </source>
</evidence>
<evidence type="ECO:0000256" key="1">
    <source>
        <dbReference type="ARBA" id="ARBA00000085"/>
    </source>
</evidence>
<evidence type="ECO:0000256" key="7">
    <source>
        <dbReference type="ARBA" id="ARBA00022490"/>
    </source>
</evidence>
<evidence type="ECO:0000256" key="5">
    <source>
        <dbReference type="ARBA" id="ARBA00017322"/>
    </source>
</evidence>
<evidence type="ECO:0000259" key="19">
    <source>
        <dbReference type="PROSITE" id="PS50109"/>
    </source>
</evidence>
<keyword evidence="16" id="KW-0411">Iron-sulfur</keyword>
<dbReference type="OrthoDB" id="199946at2"/>
<dbReference type="InterPro" id="IPR011712">
    <property type="entry name" value="Sig_transdc_His_kin_sub3_dim/P"/>
</dbReference>
<protein>
    <recommendedName>
        <fullName evidence="5">Oxygen sensor histidine kinase NreB</fullName>
        <ecNumber evidence="4">2.7.13.3</ecNumber>
    </recommendedName>
    <alternativeName>
        <fullName evidence="18">Nitrogen regulation protein B</fullName>
    </alternativeName>
</protein>
<evidence type="ECO:0000256" key="17">
    <source>
        <dbReference type="ARBA" id="ARBA00024827"/>
    </source>
</evidence>
<dbReference type="STRING" id="1218598.LEP1GSC060_0762"/>
<dbReference type="GO" id="GO:0000155">
    <property type="term" value="F:phosphorelay sensor kinase activity"/>
    <property type="evidence" value="ECO:0007669"/>
    <property type="project" value="InterPro"/>
</dbReference>
<dbReference type="Pfam" id="PF02518">
    <property type="entry name" value="HATPase_c"/>
    <property type="match status" value="1"/>
</dbReference>
<dbReference type="AlphaFoldDB" id="N1WHE9"/>
<keyword evidence="10" id="KW-0479">Metal-binding</keyword>
<keyword evidence="11" id="KW-0547">Nucleotide-binding</keyword>
<dbReference type="RefSeq" id="WP_003000058.1">
    <property type="nucleotide sequence ID" value="NZ_AOHC02000023.1"/>
</dbReference>
<dbReference type="InterPro" id="IPR005467">
    <property type="entry name" value="His_kinase_dom"/>
</dbReference>
<gene>
    <name evidence="20" type="ORF">LEP1GSC060_0762</name>
</gene>
<evidence type="ECO:0000256" key="15">
    <source>
        <dbReference type="ARBA" id="ARBA00023012"/>
    </source>
</evidence>
<dbReference type="GO" id="GO:0046872">
    <property type="term" value="F:metal ion binding"/>
    <property type="evidence" value="ECO:0007669"/>
    <property type="project" value="UniProtKB-KW"/>
</dbReference>
<evidence type="ECO:0000256" key="18">
    <source>
        <dbReference type="ARBA" id="ARBA00030800"/>
    </source>
</evidence>
<dbReference type="Proteomes" id="UP000012313">
    <property type="component" value="Unassembled WGS sequence"/>
</dbReference>
<dbReference type="PANTHER" id="PTHR24421">
    <property type="entry name" value="NITRATE/NITRITE SENSOR PROTEIN NARX-RELATED"/>
    <property type="match status" value="1"/>
</dbReference>
<evidence type="ECO:0000256" key="11">
    <source>
        <dbReference type="ARBA" id="ARBA00022741"/>
    </source>
</evidence>
<organism evidence="20 21">
    <name type="scientific">Leptospira weilii serovar Ranarum str. ICFT</name>
    <dbReference type="NCBI Taxonomy" id="1218598"/>
    <lineage>
        <taxon>Bacteria</taxon>
        <taxon>Pseudomonadati</taxon>
        <taxon>Spirochaetota</taxon>
        <taxon>Spirochaetia</taxon>
        <taxon>Leptospirales</taxon>
        <taxon>Leptospiraceae</taxon>
        <taxon>Leptospira</taxon>
    </lineage>
</organism>
<evidence type="ECO:0000256" key="13">
    <source>
        <dbReference type="ARBA" id="ARBA00022840"/>
    </source>
</evidence>
<dbReference type="InterPro" id="IPR003594">
    <property type="entry name" value="HATPase_dom"/>
</dbReference>
<dbReference type="GO" id="GO:0046983">
    <property type="term" value="F:protein dimerization activity"/>
    <property type="evidence" value="ECO:0007669"/>
    <property type="project" value="InterPro"/>
</dbReference>
<dbReference type="InterPro" id="IPR050482">
    <property type="entry name" value="Sensor_HK_TwoCompSys"/>
</dbReference>
<comment type="catalytic activity">
    <reaction evidence="1">
        <text>ATP + protein L-histidine = ADP + protein N-phospho-L-histidine.</text>
        <dbReference type="EC" id="2.7.13.3"/>
    </reaction>
</comment>
<name>N1WHE9_9LEPT</name>
<dbReference type="GO" id="GO:0005524">
    <property type="term" value="F:ATP binding"/>
    <property type="evidence" value="ECO:0007669"/>
    <property type="project" value="UniProtKB-KW"/>
</dbReference>
<comment type="cofactor">
    <cofactor evidence="2">
        <name>[4Fe-4S] cluster</name>
        <dbReference type="ChEBI" id="CHEBI:49883"/>
    </cofactor>
</comment>
<evidence type="ECO:0000256" key="16">
    <source>
        <dbReference type="ARBA" id="ARBA00023014"/>
    </source>
</evidence>
<sequence length="353" mass="40230">MRDLKPENRKRSSTSISLKSGLSPKFFLNLLKEISPIVAIDDTKTILFANESFRKEFAGSSRNLVGKNLFRIFDLNPVDQEEMDSNIHLSKWGKVQNQEFKKQKIYYGYSVFRFGESIGIILKNITENKRLERKIASLHSKLLQSQEEERIRLSGELHDGVGQTILAAKLNFQAYNRNPKTYEAQFDTGLLLIDKASQELRDIYTNLHPSTLREIGLEAAIRALSSDLFPSMDVETDLDLNLKSDLQPAVANQVFRIVQEIFQNTIKHSQAKKIHLKVHVKGRQLLLDAKDDGIGFQEKKVRARSSGFGLENIRRRVEDLNGKFKIDSSAGKGAKFIIRIPLEKNKNTSVKKT</sequence>
<evidence type="ECO:0000256" key="10">
    <source>
        <dbReference type="ARBA" id="ARBA00022723"/>
    </source>
</evidence>
<dbReference type="CDD" id="cd16917">
    <property type="entry name" value="HATPase_UhpB-NarQ-NarX-like"/>
    <property type="match status" value="1"/>
</dbReference>
<keyword evidence="13" id="KW-0067">ATP-binding</keyword>
<dbReference type="Gene3D" id="1.20.5.1930">
    <property type="match status" value="1"/>
</dbReference>
<dbReference type="EMBL" id="AOHC02000023">
    <property type="protein sequence ID" value="EMY78365.1"/>
    <property type="molecule type" value="Genomic_DNA"/>
</dbReference>
<dbReference type="SMART" id="SM00387">
    <property type="entry name" value="HATPase_c"/>
    <property type="match status" value="1"/>
</dbReference>
<keyword evidence="14" id="KW-0408">Iron</keyword>
<evidence type="ECO:0000313" key="21">
    <source>
        <dbReference type="Proteomes" id="UP000012313"/>
    </source>
</evidence>
<dbReference type="PRINTS" id="PR00344">
    <property type="entry name" value="BCTRLSENSOR"/>
</dbReference>
<dbReference type="Pfam" id="PF07730">
    <property type="entry name" value="HisKA_3"/>
    <property type="match status" value="1"/>
</dbReference>
<evidence type="ECO:0000256" key="9">
    <source>
        <dbReference type="ARBA" id="ARBA00022679"/>
    </source>
</evidence>
<dbReference type="GO" id="GO:0051539">
    <property type="term" value="F:4 iron, 4 sulfur cluster binding"/>
    <property type="evidence" value="ECO:0007669"/>
    <property type="project" value="UniProtKB-KW"/>
</dbReference>
<keyword evidence="21" id="KW-1185">Reference proteome</keyword>
<dbReference type="GO" id="GO:0005737">
    <property type="term" value="C:cytoplasm"/>
    <property type="evidence" value="ECO:0007669"/>
    <property type="project" value="UniProtKB-SubCell"/>
</dbReference>
<comment type="function">
    <text evidence="17">Member of the two-component regulatory system NreB/NreC involved in the control of dissimilatory nitrate/nitrite reduction in response to oxygen. NreB functions as a direct oxygen sensor histidine kinase which is autophosphorylated, in the absence of oxygen, probably at the conserved histidine residue, and transfers its phosphate group probably to a conserved aspartate residue of NreC. NreB/NreC activates the expression of the nitrate (narGHJI) and nitrite (nir) reductase operons, as well as the putative nitrate transporter gene narT.</text>
</comment>
<proteinExistence type="predicted"/>
<comment type="subcellular location">
    <subcellularLocation>
        <location evidence="3">Cytoplasm</location>
    </subcellularLocation>
</comment>
<reference evidence="20" key="1">
    <citation type="submission" date="2013-03" db="EMBL/GenBank/DDBJ databases">
        <authorList>
            <person name="Harkins D.M."/>
            <person name="Durkin A.S."/>
            <person name="Brinkac L.M."/>
            <person name="Haft D.H."/>
            <person name="Selengut J.D."/>
            <person name="Sanka R."/>
            <person name="DePew J."/>
            <person name="Purushe J."/>
            <person name="Hartskeerl R.A."/>
            <person name="Ahmed A."/>
            <person name="van der Linden H."/>
            <person name="Goris M.G.A."/>
            <person name="Vinetz J.M."/>
            <person name="Sutton G.G."/>
            <person name="Nierman W.C."/>
            <person name="Fouts D.E."/>
        </authorList>
    </citation>
    <scope>NUCLEOTIDE SEQUENCE [LARGE SCALE GENOMIC DNA]</scope>
    <source>
        <strain evidence="20">ICFT</strain>
    </source>
</reference>
<comment type="caution">
    <text evidence="20">The sequence shown here is derived from an EMBL/GenBank/DDBJ whole genome shotgun (WGS) entry which is preliminary data.</text>
</comment>
<dbReference type="PANTHER" id="PTHR24421:SF10">
    <property type="entry name" value="NITRATE_NITRITE SENSOR PROTEIN NARQ"/>
    <property type="match status" value="1"/>
</dbReference>
<feature type="domain" description="Histidine kinase" evidence="19">
    <location>
        <begin position="152"/>
        <end position="344"/>
    </location>
</feature>
<evidence type="ECO:0000256" key="3">
    <source>
        <dbReference type="ARBA" id="ARBA00004496"/>
    </source>
</evidence>
<evidence type="ECO:0000313" key="20">
    <source>
        <dbReference type="EMBL" id="EMY78365.1"/>
    </source>
</evidence>
<evidence type="ECO:0000256" key="6">
    <source>
        <dbReference type="ARBA" id="ARBA00022485"/>
    </source>
</evidence>
<accession>N1WHE9</accession>
<keyword evidence="12" id="KW-0418">Kinase</keyword>
<keyword evidence="8" id="KW-0597">Phosphoprotein</keyword>
<evidence type="ECO:0000256" key="4">
    <source>
        <dbReference type="ARBA" id="ARBA00012438"/>
    </source>
</evidence>
<dbReference type="GO" id="GO:0016020">
    <property type="term" value="C:membrane"/>
    <property type="evidence" value="ECO:0007669"/>
    <property type="project" value="InterPro"/>
</dbReference>
<dbReference type="PROSITE" id="PS50109">
    <property type="entry name" value="HIS_KIN"/>
    <property type="match status" value="1"/>
</dbReference>
<keyword evidence="15" id="KW-0902">Two-component regulatory system</keyword>
<dbReference type="InterPro" id="IPR036890">
    <property type="entry name" value="HATPase_C_sf"/>
</dbReference>
<dbReference type="InterPro" id="IPR004358">
    <property type="entry name" value="Sig_transdc_His_kin-like_C"/>
</dbReference>
<keyword evidence="7" id="KW-0963">Cytoplasm</keyword>